<dbReference type="InterPro" id="IPR024079">
    <property type="entry name" value="MetalloPept_cat_dom_sf"/>
</dbReference>
<evidence type="ECO:0000256" key="1">
    <source>
        <dbReference type="ARBA" id="ARBA00022670"/>
    </source>
</evidence>
<dbReference type="InterPro" id="IPR006026">
    <property type="entry name" value="Peptidase_Metallo"/>
</dbReference>
<dbReference type="RefSeq" id="XP_018026451.1">
    <property type="nucleotide sequence ID" value="XM_018170962.2"/>
</dbReference>
<dbReference type="PRINTS" id="PR00480">
    <property type="entry name" value="ASTACIN"/>
</dbReference>
<evidence type="ECO:0000259" key="10">
    <source>
        <dbReference type="PROSITE" id="PS51864"/>
    </source>
</evidence>
<evidence type="ECO:0000256" key="8">
    <source>
        <dbReference type="SAM" id="MobiDB-lite"/>
    </source>
</evidence>
<keyword evidence="11" id="KW-1185">Reference proteome</keyword>
<keyword evidence="2 7" id="KW-0479">Metal-binding</keyword>
<dbReference type="OrthoDB" id="291007at2759"/>
<feature type="transmembrane region" description="Helical" evidence="9">
    <location>
        <begin position="412"/>
        <end position="432"/>
    </location>
</feature>
<dbReference type="Gene3D" id="3.40.390.10">
    <property type="entry name" value="Collagenase (Catalytic Domain)"/>
    <property type="match status" value="1"/>
</dbReference>
<feature type="compositionally biased region" description="Low complexity" evidence="8">
    <location>
        <begin position="290"/>
        <end position="307"/>
    </location>
</feature>
<evidence type="ECO:0000313" key="12">
    <source>
        <dbReference type="RefSeq" id="XP_018026451.1"/>
    </source>
</evidence>
<feature type="transmembrane region" description="Helical" evidence="9">
    <location>
        <begin position="57"/>
        <end position="74"/>
    </location>
</feature>
<keyword evidence="4 7" id="KW-0862">Zinc</keyword>
<evidence type="ECO:0000313" key="11">
    <source>
        <dbReference type="Proteomes" id="UP000694843"/>
    </source>
</evidence>
<dbReference type="GO" id="GO:0006508">
    <property type="term" value="P:proteolysis"/>
    <property type="evidence" value="ECO:0007669"/>
    <property type="project" value="UniProtKB-KW"/>
</dbReference>
<comment type="caution">
    <text evidence="6">Lacks conserved residue(s) required for the propagation of feature annotation.</text>
</comment>
<feature type="transmembrane region" description="Helical" evidence="9">
    <location>
        <begin position="86"/>
        <end position="104"/>
    </location>
</feature>
<keyword evidence="9" id="KW-0472">Membrane</keyword>
<evidence type="ECO:0000256" key="2">
    <source>
        <dbReference type="ARBA" id="ARBA00022723"/>
    </source>
</evidence>
<feature type="region of interest" description="Disordered" evidence="8">
    <location>
        <begin position="290"/>
        <end position="356"/>
    </location>
</feature>
<keyword evidence="9" id="KW-1133">Transmembrane helix</keyword>
<dbReference type="Proteomes" id="UP000694843">
    <property type="component" value="Unplaced"/>
</dbReference>
<dbReference type="InterPro" id="IPR001506">
    <property type="entry name" value="Peptidase_M12A"/>
</dbReference>
<proteinExistence type="predicted"/>
<evidence type="ECO:0000256" key="9">
    <source>
        <dbReference type="SAM" id="Phobius"/>
    </source>
</evidence>
<name>A0A8B7PM25_HYAAZ</name>
<sequence length="433" mass="46235">MPSDQKDLPSQKRPAMKLLSFTLACLVAFLTRGVPTLTWKLPTLTRGLAAPKKRMPTLVWRMVALVVTLLPSTAAQLGRNVRAGDVVYNVPFIAWPGAVVPYVFASTFSSEDVAAMQRNMAAISDVSCVRFVRRTNETSYLDLLTSYDQVGEGSPTWQYNPAGRSILITPPPSIQSRGLAALMLTLGFGIEHTRGDRDEFIRLDCSRCSPTFRDRLKPRMRTTTDLQFPYDSVSVTHIGTLEVGRINATLEAVDPSTTTFNAEQDALSKIDIQKLNHFYNCSSAQEVSSSNITTSTTSISTSSTSTTGEPIGESGFPAPALQDAGDAAARGGSENVGGIARSGASDVGGSDISGNETMLSENAAGTWNGAAFTEFVSASDYGDPEAHNLSMLLLSPTTSAAGKLHVVSSAQFVMMLTSAILCFSSSFALSLVQ</sequence>
<dbReference type="SUPFAM" id="SSF55486">
    <property type="entry name" value="Metalloproteases ('zincins'), catalytic domain"/>
    <property type="match status" value="1"/>
</dbReference>
<dbReference type="Pfam" id="PF01400">
    <property type="entry name" value="Astacin"/>
    <property type="match status" value="1"/>
</dbReference>
<protein>
    <recommendedName>
        <fullName evidence="7">Metalloendopeptidase</fullName>
        <ecNumber evidence="7">3.4.24.-</ecNumber>
    </recommendedName>
</protein>
<gene>
    <name evidence="12" type="primary">LOC108681886</name>
</gene>
<evidence type="ECO:0000256" key="7">
    <source>
        <dbReference type="RuleBase" id="RU361183"/>
    </source>
</evidence>
<keyword evidence="1 7" id="KW-0645">Protease</keyword>
<evidence type="ECO:0000256" key="4">
    <source>
        <dbReference type="ARBA" id="ARBA00022833"/>
    </source>
</evidence>
<dbReference type="PANTHER" id="PTHR10127">
    <property type="entry name" value="DISCOIDIN, CUB, EGF, LAMININ , AND ZINC METALLOPROTEASE DOMAIN CONTAINING"/>
    <property type="match status" value="1"/>
</dbReference>
<dbReference type="PANTHER" id="PTHR10127:SF780">
    <property type="entry name" value="METALLOENDOPEPTIDASE"/>
    <property type="match status" value="1"/>
</dbReference>
<dbReference type="GeneID" id="108681886"/>
<comment type="cofactor">
    <cofactor evidence="7">
        <name>Zn(2+)</name>
        <dbReference type="ChEBI" id="CHEBI:29105"/>
    </cofactor>
    <text evidence="7">Binds 1 zinc ion per subunit.</text>
</comment>
<feature type="compositionally biased region" description="Low complexity" evidence="8">
    <location>
        <begin position="317"/>
        <end position="332"/>
    </location>
</feature>
<keyword evidence="9" id="KW-0812">Transmembrane</keyword>
<dbReference type="SMART" id="SM00235">
    <property type="entry name" value="ZnMc"/>
    <property type="match status" value="1"/>
</dbReference>
<evidence type="ECO:0000256" key="3">
    <source>
        <dbReference type="ARBA" id="ARBA00022801"/>
    </source>
</evidence>
<evidence type="ECO:0000256" key="5">
    <source>
        <dbReference type="ARBA" id="ARBA00023049"/>
    </source>
</evidence>
<dbReference type="GO" id="GO:0008270">
    <property type="term" value="F:zinc ion binding"/>
    <property type="evidence" value="ECO:0007669"/>
    <property type="project" value="InterPro"/>
</dbReference>
<keyword evidence="3 7" id="KW-0378">Hydrolase</keyword>
<organism evidence="11 12">
    <name type="scientific">Hyalella azteca</name>
    <name type="common">Amphipod</name>
    <dbReference type="NCBI Taxonomy" id="294128"/>
    <lineage>
        <taxon>Eukaryota</taxon>
        <taxon>Metazoa</taxon>
        <taxon>Ecdysozoa</taxon>
        <taxon>Arthropoda</taxon>
        <taxon>Crustacea</taxon>
        <taxon>Multicrustacea</taxon>
        <taxon>Malacostraca</taxon>
        <taxon>Eumalacostraca</taxon>
        <taxon>Peracarida</taxon>
        <taxon>Amphipoda</taxon>
        <taxon>Senticaudata</taxon>
        <taxon>Talitrida</taxon>
        <taxon>Talitroidea</taxon>
        <taxon>Hyalellidae</taxon>
        <taxon>Hyalella</taxon>
    </lineage>
</organism>
<dbReference type="PROSITE" id="PS51864">
    <property type="entry name" value="ASTACIN"/>
    <property type="match status" value="1"/>
</dbReference>
<accession>A0A8B7PM25</accession>
<dbReference type="EC" id="3.4.24.-" evidence="7"/>
<dbReference type="KEGG" id="hazt:108681886"/>
<keyword evidence="5 7" id="KW-0482">Metalloprotease</keyword>
<evidence type="ECO:0000256" key="6">
    <source>
        <dbReference type="PROSITE-ProRule" id="PRU01211"/>
    </source>
</evidence>
<dbReference type="AlphaFoldDB" id="A0A8B7PM25"/>
<reference evidence="12" key="1">
    <citation type="submission" date="2025-08" db="UniProtKB">
        <authorList>
            <consortium name="RefSeq"/>
        </authorList>
    </citation>
    <scope>IDENTIFICATION</scope>
</reference>
<dbReference type="GO" id="GO:0004222">
    <property type="term" value="F:metalloendopeptidase activity"/>
    <property type="evidence" value="ECO:0007669"/>
    <property type="project" value="UniProtKB-UniRule"/>
</dbReference>
<feature type="domain" description="Peptidase M12A" evidence="10">
    <location>
        <begin position="85"/>
        <end position="282"/>
    </location>
</feature>